<dbReference type="EMBL" id="BAABJP010000008">
    <property type="protein sequence ID" value="GAA5154408.1"/>
    <property type="molecule type" value="Genomic_DNA"/>
</dbReference>
<proteinExistence type="predicted"/>
<organism evidence="2 3">
    <name type="scientific">Pseudonocardia eucalypti</name>
    <dbReference type="NCBI Taxonomy" id="648755"/>
    <lineage>
        <taxon>Bacteria</taxon>
        <taxon>Bacillati</taxon>
        <taxon>Actinomycetota</taxon>
        <taxon>Actinomycetes</taxon>
        <taxon>Pseudonocardiales</taxon>
        <taxon>Pseudonocardiaceae</taxon>
        <taxon>Pseudonocardia</taxon>
    </lineage>
</organism>
<dbReference type="Proteomes" id="UP001428817">
    <property type="component" value="Unassembled WGS sequence"/>
</dbReference>
<name>A0ABP9PZU1_9PSEU</name>
<feature type="compositionally biased region" description="Basic and acidic residues" evidence="1">
    <location>
        <begin position="24"/>
        <end position="35"/>
    </location>
</feature>
<feature type="compositionally biased region" description="Low complexity" evidence="1">
    <location>
        <begin position="55"/>
        <end position="77"/>
    </location>
</feature>
<keyword evidence="3" id="KW-1185">Reference proteome</keyword>
<protein>
    <submittedName>
        <fullName evidence="2">Uncharacterized protein</fullName>
    </submittedName>
</protein>
<accession>A0ABP9PZU1</accession>
<sequence length="129" mass="14607">MLVSYMENAETPRDDRSLDERLEALKQQSRPDRKTKVVRRRASVAQHEPTRLAGAFDQRAQDATDAAAATLRSAQTRISRRNEEAGATHRDAKRALEKQSTAAADENEPAAMVARRRLDQIRAELKRQK</sequence>
<gene>
    <name evidence="2" type="ORF">GCM10023321_26180</name>
</gene>
<reference evidence="3" key="1">
    <citation type="journal article" date="2019" name="Int. J. Syst. Evol. Microbiol.">
        <title>The Global Catalogue of Microorganisms (GCM) 10K type strain sequencing project: providing services to taxonomists for standard genome sequencing and annotation.</title>
        <authorList>
            <consortium name="The Broad Institute Genomics Platform"/>
            <consortium name="The Broad Institute Genome Sequencing Center for Infectious Disease"/>
            <person name="Wu L."/>
            <person name="Ma J."/>
        </authorList>
    </citation>
    <scope>NUCLEOTIDE SEQUENCE [LARGE SCALE GENOMIC DNA]</scope>
    <source>
        <strain evidence="3">JCM 18303</strain>
    </source>
</reference>
<comment type="caution">
    <text evidence="2">The sequence shown here is derived from an EMBL/GenBank/DDBJ whole genome shotgun (WGS) entry which is preliminary data.</text>
</comment>
<feature type="compositionally biased region" description="Basic and acidic residues" evidence="1">
    <location>
        <begin position="80"/>
        <end position="97"/>
    </location>
</feature>
<evidence type="ECO:0000313" key="2">
    <source>
        <dbReference type="EMBL" id="GAA5154408.1"/>
    </source>
</evidence>
<feature type="region of interest" description="Disordered" evidence="1">
    <location>
        <begin position="24"/>
        <end position="112"/>
    </location>
</feature>
<evidence type="ECO:0000256" key="1">
    <source>
        <dbReference type="SAM" id="MobiDB-lite"/>
    </source>
</evidence>
<evidence type="ECO:0000313" key="3">
    <source>
        <dbReference type="Proteomes" id="UP001428817"/>
    </source>
</evidence>